<keyword evidence="1" id="KW-0472">Membrane</keyword>
<accession>X0Z137</accession>
<sequence length="49" mass="5337">MPVFTAKKSIAHLPEIIASLFVFAPFGYFASKIKGIYKAVKVGAVIGYF</sequence>
<proteinExistence type="predicted"/>
<organism evidence="2">
    <name type="scientific">marine sediment metagenome</name>
    <dbReference type="NCBI Taxonomy" id="412755"/>
    <lineage>
        <taxon>unclassified sequences</taxon>
        <taxon>metagenomes</taxon>
        <taxon>ecological metagenomes</taxon>
    </lineage>
</organism>
<dbReference type="EMBL" id="BARS01056218">
    <property type="protein sequence ID" value="GAG52337.1"/>
    <property type="molecule type" value="Genomic_DNA"/>
</dbReference>
<feature type="transmembrane region" description="Helical" evidence="1">
    <location>
        <begin position="12"/>
        <end position="31"/>
    </location>
</feature>
<evidence type="ECO:0000256" key="1">
    <source>
        <dbReference type="SAM" id="Phobius"/>
    </source>
</evidence>
<name>X0Z137_9ZZZZ</name>
<keyword evidence="1" id="KW-0812">Transmembrane</keyword>
<protein>
    <submittedName>
        <fullName evidence="2">Uncharacterized protein</fullName>
    </submittedName>
</protein>
<dbReference type="AlphaFoldDB" id="X0Z137"/>
<reference evidence="2" key="1">
    <citation type="journal article" date="2014" name="Front. Microbiol.">
        <title>High frequency of phylogenetically diverse reductive dehalogenase-homologous genes in deep subseafloor sedimentary metagenomes.</title>
        <authorList>
            <person name="Kawai M."/>
            <person name="Futagami T."/>
            <person name="Toyoda A."/>
            <person name="Takaki Y."/>
            <person name="Nishi S."/>
            <person name="Hori S."/>
            <person name="Arai W."/>
            <person name="Tsubouchi T."/>
            <person name="Morono Y."/>
            <person name="Uchiyama I."/>
            <person name="Ito T."/>
            <person name="Fujiyama A."/>
            <person name="Inagaki F."/>
            <person name="Takami H."/>
        </authorList>
    </citation>
    <scope>NUCLEOTIDE SEQUENCE</scope>
    <source>
        <strain evidence="2">Expedition CK06-06</strain>
    </source>
</reference>
<comment type="caution">
    <text evidence="2">The sequence shown here is derived from an EMBL/GenBank/DDBJ whole genome shotgun (WGS) entry which is preliminary data.</text>
</comment>
<gene>
    <name evidence="2" type="ORF">S01H1_82857</name>
</gene>
<evidence type="ECO:0000313" key="2">
    <source>
        <dbReference type="EMBL" id="GAG52337.1"/>
    </source>
</evidence>
<keyword evidence="1" id="KW-1133">Transmembrane helix</keyword>